<dbReference type="PANTHER" id="PTHR30204">
    <property type="entry name" value="REDOX-CYCLING DRUG-SENSING TRANSCRIPTIONAL ACTIVATOR SOXR"/>
    <property type="match status" value="1"/>
</dbReference>
<dbReference type="Gene3D" id="1.10.1660.10">
    <property type="match status" value="1"/>
</dbReference>
<organism evidence="6 7">
    <name type="scientific">Rhodococcus olei</name>
    <dbReference type="NCBI Taxonomy" id="2161675"/>
    <lineage>
        <taxon>Bacteria</taxon>
        <taxon>Bacillati</taxon>
        <taxon>Actinomycetota</taxon>
        <taxon>Actinomycetes</taxon>
        <taxon>Mycobacteriales</taxon>
        <taxon>Nocardiaceae</taxon>
        <taxon>Rhodococcus</taxon>
    </lineage>
</organism>
<keyword evidence="2" id="KW-0238">DNA-binding</keyword>
<dbReference type="InterPro" id="IPR012925">
    <property type="entry name" value="TipAS_dom"/>
</dbReference>
<evidence type="ECO:0000259" key="5">
    <source>
        <dbReference type="PROSITE" id="PS50937"/>
    </source>
</evidence>
<keyword evidence="3" id="KW-0010">Activator</keyword>
<dbReference type="PANTHER" id="PTHR30204:SF90">
    <property type="entry name" value="HTH-TYPE TRANSCRIPTIONAL ACTIVATOR MTA"/>
    <property type="match status" value="1"/>
</dbReference>
<keyword evidence="7" id="KW-1185">Reference proteome</keyword>
<feature type="domain" description="HTH merR-type" evidence="5">
    <location>
        <begin position="5"/>
        <end position="74"/>
    </location>
</feature>
<evidence type="ECO:0000313" key="6">
    <source>
        <dbReference type="EMBL" id="GAA4485656.1"/>
    </source>
</evidence>
<dbReference type="Pfam" id="PF07739">
    <property type="entry name" value="TipAS"/>
    <property type="match status" value="1"/>
</dbReference>
<dbReference type="PRINTS" id="PR00040">
    <property type="entry name" value="HTHMERR"/>
</dbReference>
<dbReference type="Pfam" id="PF13411">
    <property type="entry name" value="MerR_1"/>
    <property type="match status" value="1"/>
</dbReference>
<keyword evidence="4" id="KW-0804">Transcription</keyword>
<evidence type="ECO:0000256" key="1">
    <source>
        <dbReference type="ARBA" id="ARBA00023015"/>
    </source>
</evidence>
<dbReference type="EMBL" id="BAABFB010000063">
    <property type="protein sequence ID" value="GAA4485656.1"/>
    <property type="molecule type" value="Genomic_DNA"/>
</dbReference>
<dbReference type="PROSITE" id="PS50937">
    <property type="entry name" value="HTH_MERR_2"/>
    <property type="match status" value="1"/>
</dbReference>
<dbReference type="SMART" id="SM00422">
    <property type="entry name" value="HTH_MERR"/>
    <property type="match status" value="1"/>
</dbReference>
<dbReference type="InterPro" id="IPR009061">
    <property type="entry name" value="DNA-bd_dom_put_sf"/>
</dbReference>
<dbReference type="RefSeq" id="WP_345349383.1">
    <property type="nucleotide sequence ID" value="NZ_BAABFB010000063.1"/>
</dbReference>
<dbReference type="SUPFAM" id="SSF46955">
    <property type="entry name" value="Putative DNA-binding domain"/>
    <property type="match status" value="1"/>
</dbReference>
<accession>A0ABP8PDZ9</accession>
<keyword evidence="1" id="KW-0805">Transcription regulation</keyword>
<evidence type="ECO:0000256" key="2">
    <source>
        <dbReference type="ARBA" id="ARBA00023125"/>
    </source>
</evidence>
<dbReference type="InterPro" id="IPR036244">
    <property type="entry name" value="TipA-like_antibiotic-bd"/>
</dbReference>
<dbReference type="Proteomes" id="UP001501183">
    <property type="component" value="Unassembled WGS sequence"/>
</dbReference>
<evidence type="ECO:0000256" key="4">
    <source>
        <dbReference type="ARBA" id="ARBA00023163"/>
    </source>
</evidence>
<dbReference type="InterPro" id="IPR047057">
    <property type="entry name" value="MerR_fam"/>
</dbReference>
<proteinExistence type="predicted"/>
<gene>
    <name evidence="6" type="ORF">GCM10023094_40790</name>
</gene>
<comment type="caution">
    <text evidence="6">The sequence shown here is derived from an EMBL/GenBank/DDBJ whole genome shotgun (WGS) entry which is preliminary data.</text>
</comment>
<reference evidence="7" key="1">
    <citation type="journal article" date="2019" name="Int. J. Syst. Evol. Microbiol.">
        <title>The Global Catalogue of Microorganisms (GCM) 10K type strain sequencing project: providing services to taxonomists for standard genome sequencing and annotation.</title>
        <authorList>
            <consortium name="The Broad Institute Genomics Platform"/>
            <consortium name="The Broad Institute Genome Sequencing Center for Infectious Disease"/>
            <person name="Wu L."/>
            <person name="Ma J."/>
        </authorList>
    </citation>
    <scope>NUCLEOTIDE SEQUENCE [LARGE SCALE GENOMIC DNA]</scope>
    <source>
        <strain evidence="7">JCM 32206</strain>
    </source>
</reference>
<sequence>MAAGEYSVGEVARLSGTSVRTLHHYDRIGLLTPHTRSAAGHRRYTDVDLERLRRILYYRALDFALDDITVLLDDPNPEVHLRRQHRLLRQRQARTAGLLAELEREIEARRLGIALSPAEQLEIFGTDRFAALFADARGTGDDWRATSAYTADDWREIRAEADATIAAFAAALASGAPADSTAAVRAAEDHRRHLERWFFDCGPERHTRVAEEYVADPAAVTEWDAVAPGFARYVHDAIVANARRDHSTS</sequence>
<dbReference type="Gene3D" id="1.10.490.50">
    <property type="entry name" value="Antibiotic binding domain of TipA-like multidrug resistance regulators"/>
    <property type="match status" value="1"/>
</dbReference>
<protein>
    <submittedName>
        <fullName evidence="6">MerR family transcriptional regulator</fullName>
    </submittedName>
</protein>
<name>A0ABP8PDZ9_9NOCA</name>
<dbReference type="CDD" id="cd01106">
    <property type="entry name" value="HTH_TipAL-Mta"/>
    <property type="match status" value="1"/>
</dbReference>
<dbReference type="SUPFAM" id="SSF89082">
    <property type="entry name" value="Antibiotic binding domain of TipA-like multidrug resistance regulators"/>
    <property type="match status" value="1"/>
</dbReference>
<evidence type="ECO:0000256" key="3">
    <source>
        <dbReference type="ARBA" id="ARBA00023159"/>
    </source>
</evidence>
<evidence type="ECO:0000313" key="7">
    <source>
        <dbReference type="Proteomes" id="UP001501183"/>
    </source>
</evidence>
<dbReference type="InterPro" id="IPR000551">
    <property type="entry name" value="MerR-type_HTH_dom"/>
</dbReference>